<organism evidence="2 3">
    <name type="scientific">Christensenella hongkongensis</name>
    <dbReference type="NCBI Taxonomy" id="270498"/>
    <lineage>
        <taxon>Bacteria</taxon>
        <taxon>Bacillati</taxon>
        <taxon>Bacillota</taxon>
        <taxon>Clostridia</taxon>
        <taxon>Christensenellales</taxon>
        <taxon>Christensenellaceae</taxon>
        <taxon>Christensenella</taxon>
    </lineage>
</organism>
<evidence type="ECO:0000259" key="1">
    <source>
        <dbReference type="Pfam" id="PF05239"/>
    </source>
</evidence>
<gene>
    <name evidence="2" type="ORF">CHK_2661</name>
</gene>
<keyword evidence="3" id="KW-1185">Reference proteome</keyword>
<protein>
    <recommendedName>
        <fullName evidence="1">PRC-barrel domain-containing protein</fullName>
    </recommendedName>
</protein>
<dbReference type="STRING" id="270498.CHK_2661"/>
<evidence type="ECO:0000313" key="3">
    <source>
        <dbReference type="Proteomes" id="UP000034076"/>
    </source>
</evidence>
<dbReference type="Pfam" id="PF05239">
    <property type="entry name" value="PRC"/>
    <property type="match status" value="2"/>
</dbReference>
<dbReference type="AlphaFoldDB" id="A0A0M2NC84"/>
<sequence length="231" mass="25362">MKKTTQLLGLPIMGIKEGMQKGIVTDFMIDANTKKVKYLILREGKSYFFSVVKVEDIFGVGENFVTTPTIENIKALGNTESEMMEAFYMEGTTAVSSNGNIIGTIESYDFDEKTGEIISLDLKDGGEIEGDKIATMANDMVFISEEGAASIPAFTQEVKQEKPQADAPEKAEELTDYQKKQREFLIGRKAGADVQSKDGSFKIEKGTVLTDELIEAAEKADVALELTLNVE</sequence>
<name>A0A0M2NC84_9FIRM</name>
<feature type="domain" description="PRC-barrel" evidence="1">
    <location>
        <begin position="5"/>
        <end position="49"/>
    </location>
</feature>
<dbReference type="SUPFAM" id="SSF50346">
    <property type="entry name" value="PRC-barrel domain"/>
    <property type="match status" value="2"/>
</dbReference>
<dbReference type="RefSeq" id="WP_046444466.1">
    <property type="nucleotide sequence ID" value="NZ_CAUERS010000040.1"/>
</dbReference>
<evidence type="ECO:0000313" key="2">
    <source>
        <dbReference type="EMBL" id="KKI49853.1"/>
    </source>
</evidence>
<accession>A0A0M2NC84</accession>
<reference evidence="2 3" key="1">
    <citation type="submission" date="2015-04" db="EMBL/GenBank/DDBJ databases">
        <title>Draft genome sequence of bacteremic isolate Catabacter hongkongensis type strain HKU16T.</title>
        <authorList>
            <person name="Lau S.K."/>
            <person name="Teng J.L."/>
            <person name="Huang Y."/>
            <person name="Curreem S.O."/>
            <person name="Tsui S.K."/>
            <person name="Woo P.C."/>
        </authorList>
    </citation>
    <scope>NUCLEOTIDE SEQUENCE [LARGE SCALE GENOMIC DNA]</scope>
    <source>
        <strain evidence="2 3">HKU16</strain>
    </source>
</reference>
<comment type="caution">
    <text evidence="2">The sequence shown here is derived from an EMBL/GenBank/DDBJ whole genome shotgun (WGS) entry which is preliminary data.</text>
</comment>
<dbReference type="OrthoDB" id="53812at2"/>
<dbReference type="Proteomes" id="UP000034076">
    <property type="component" value="Unassembled WGS sequence"/>
</dbReference>
<dbReference type="InterPro" id="IPR011033">
    <property type="entry name" value="PRC_barrel-like_sf"/>
</dbReference>
<dbReference type="EMBL" id="LAYJ01000116">
    <property type="protein sequence ID" value="KKI49853.1"/>
    <property type="molecule type" value="Genomic_DNA"/>
</dbReference>
<dbReference type="Gene3D" id="2.30.30.240">
    <property type="entry name" value="PRC-barrel domain"/>
    <property type="match status" value="1"/>
</dbReference>
<dbReference type="InterPro" id="IPR027275">
    <property type="entry name" value="PRC-brl_dom"/>
</dbReference>
<feature type="domain" description="PRC-barrel" evidence="1">
    <location>
        <begin position="89"/>
        <end position="129"/>
    </location>
</feature>
<proteinExistence type="predicted"/>